<dbReference type="InterPro" id="IPR035906">
    <property type="entry name" value="MetI-like_sf"/>
</dbReference>
<evidence type="ECO:0000256" key="6">
    <source>
        <dbReference type="ARBA" id="ARBA00023136"/>
    </source>
</evidence>
<feature type="transmembrane region" description="Helical" evidence="7">
    <location>
        <begin position="272"/>
        <end position="297"/>
    </location>
</feature>
<protein>
    <submittedName>
        <fullName evidence="9">ABC transporter permease</fullName>
    </submittedName>
</protein>
<dbReference type="EMBL" id="SMZX01000002">
    <property type="protein sequence ID" value="TDL44011.1"/>
    <property type="molecule type" value="Genomic_DNA"/>
</dbReference>
<keyword evidence="6 7" id="KW-0472">Membrane</keyword>
<accession>A0A4R5YFS2</accession>
<dbReference type="InterPro" id="IPR045621">
    <property type="entry name" value="BPD_transp_1_N"/>
</dbReference>
<sequence>MARFILSRAVRTALTVFAVLSLAFVLARLTGDPVRLMLPQEATQADVDAMRATLGLDLPLWEQYLSFLAHAAQGDLGDSIRQGVSAVTLVLERLPATLELAFASFAIGLLLAVVIAVLGELSRNETVRATMLWIATTRQAIPPYLFGILLILVFSVWLGALPAIGRTSYASYILPIATIASFEVALYLRLLNQAFAESRHQDFVRTALAKGASRGRIVLRHQLPNALLPLVTVAGINLGVLVGGLVVIETVFNWPGLGRLIVQGVEQRDYPIVQAGVVIIAIVFVVINLIVDMLYAAMDPRVRLAR</sequence>
<evidence type="ECO:0000256" key="3">
    <source>
        <dbReference type="ARBA" id="ARBA00022475"/>
    </source>
</evidence>
<dbReference type="Pfam" id="PF00528">
    <property type="entry name" value="BPD_transp_1"/>
    <property type="match status" value="1"/>
</dbReference>
<feature type="transmembrane region" description="Helical" evidence="7">
    <location>
        <begin position="100"/>
        <end position="119"/>
    </location>
</feature>
<evidence type="ECO:0000313" key="9">
    <source>
        <dbReference type="EMBL" id="TDL44011.1"/>
    </source>
</evidence>
<reference evidence="9 10" key="1">
    <citation type="submission" date="2019-03" db="EMBL/GenBank/DDBJ databases">
        <title>Genome Sequencing and Assembly of Various Microbes Isolated from Partially Reclaimed Soil and Acid Mine Drainage (AMD) Site.</title>
        <authorList>
            <person name="Steinbock B."/>
            <person name="Bechtold R."/>
            <person name="Sevigny J.L."/>
            <person name="Thomas D."/>
            <person name="Cuthill L.R."/>
            <person name="Aveiro Johannsen E.J."/>
            <person name="Thomas K."/>
            <person name="Ghosh A."/>
        </authorList>
    </citation>
    <scope>NUCLEOTIDE SEQUENCE [LARGE SCALE GENOMIC DNA]</scope>
    <source>
        <strain evidence="9 10">F-B2</strain>
    </source>
</reference>
<evidence type="ECO:0000256" key="1">
    <source>
        <dbReference type="ARBA" id="ARBA00004651"/>
    </source>
</evidence>
<evidence type="ECO:0000256" key="5">
    <source>
        <dbReference type="ARBA" id="ARBA00022989"/>
    </source>
</evidence>
<dbReference type="Gene3D" id="1.10.3720.10">
    <property type="entry name" value="MetI-like"/>
    <property type="match status" value="1"/>
</dbReference>
<feature type="transmembrane region" description="Helical" evidence="7">
    <location>
        <begin position="140"/>
        <end position="160"/>
    </location>
</feature>
<keyword evidence="5 7" id="KW-1133">Transmembrane helix</keyword>
<feature type="domain" description="ABC transmembrane type-1" evidence="8">
    <location>
        <begin position="94"/>
        <end position="291"/>
    </location>
</feature>
<comment type="similarity">
    <text evidence="7">Belongs to the binding-protein-dependent transport system permease family.</text>
</comment>
<dbReference type="InterPro" id="IPR000515">
    <property type="entry name" value="MetI-like"/>
</dbReference>
<comment type="caution">
    <text evidence="9">The sequence shown here is derived from an EMBL/GenBank/DDBJ whole genome shotgun (WGS) entry which is preliminary data.</text>
</comment>
<keyword evidence="4 7" id="KW-0812">Transmembrane</keyword>
<keyword evidence="3" id="KW-1003">Cell membrane</keyword>
<dbReference type="SUPFAM" id="SSF161098">
    <property type="entry name" value="MetI-like"/>
    <property type="match status" value="1"/>
</dbReference>
<evidence type="ECO:0000256" key="4">
    <source>
        <dbReference type="ARBA" id="ARBA00022692"/>
    </source>
</evidence>
<proteinExistence type="inferred from homology"/>
<dbReference type="GO" id="GO:0005886">
    <property type="term" value="C:plasma membrane"/>
    <property type="evidence" value="ECO:0007669"/>
    <property type="project" value="UniProtKB-SubCell"/>
</dbReference>
<dbReference type="PANTHER" id="PTHR43163:SF6">
    <property type="entry name" value="DIPEPTIDE TRANSPORT SYSTEM PERMEASE PROTEIN DPPB-RELATED"/>
    <property type="match status" value="1"/>
</dbReference>
<evidence type="ECO:0000259" key="8">
    <source>
        <dbReference type="PROSITE" id="PS50928"/>
    </source>
</evidence>
<organism evidence="9 10">
    <name type="scientific">Microbacterium oleivorans</name>
    <dbReference type="NCBI Taxonomy" id="273677"/>
    <lineage>
        <taxon>Bacteria</taxon>
        <taxon>Bacillati</taxon>
        <taxon>Actinomycetota</taxon>
        <taxon>Actinomycetes</taxon>
        <taxon>Micrococcales</taxon>
        <taxon>Microbacteriaceae</taxon>
        <taxon>Microbacterium</taxon>
    </lineage>
</organism>
<evidence type="ECO:0000256" key="2">
    <source>
        <dbReference type="ARBA" id="ARBA00022448"/>
    </source>
</evidence>
<dbReference type="GO" id="GO:0055085">
    <property type="term" value="P:transmembrane transport"/>
    <property type="evidence" value="ECO:0007669"/>
    <property type="project" value="InterPro"/>
</dbReference>
<dbReference type="PANTHER" id="PTHR43163">
    <property type="entry name" value="DIPEPTIDE TRANSPORT SYSTEM PERMEASE PROTEIN DPPB-RELATED"/>
    <property type="match status" value="1"/>
</dbReference>
<comment type="subcellular location">
    <subcellularLocation>
        <location evidence="1 7">Cell membrane</location>
        <topology evidence="1 7">Multi-pass membrane protein</topology>
    </subcellularLocation>
</comment>
<dbReference type="PROSITE" id="PS50928">
    <property type="entry name" value="ABC_TM1"/>
    <property type="match status" value="1"/>
</dbReference>
<dbReference type="Pfam" id="PF19300">
    <property type="entry name" value="BPD_transp_1_N"/>
    <property type="match status" value="1"/>
</dbReference>
<name>A0A4R5YFS2_9MICO</name>
<dbReference type="Proteomes" id="UP000295633">
    <property type="component" value="Unassembled WGS sequence"/>
</dbReference>
<keyword evidence="2 7" id="KW-0813">Transport</keyword>
<dbReference type="CDD" id="cd06261">
    <property type="entry name" value="TM_PBP2"/>
    <property type="match status" value="1"/>
</dbReference>
<gene>
    <name evidence="9" type="ORF">E2R54_12635</name>
</gene>
<dbReference type="RefSeq" id="WP_133399978.1">
    <property type="nucleotide sequence ID" value="NZ_SMZX01000002.1"/>
</dbReference>
<feature type="transmembrane region" description="Helical" evidence="7">
    <location>
        <begin position="172"/>
        <end position="191"/>
    </location>
</feature>
<evidence type="ECO:0000313" key="10">
    <source>
        <dbReference type="Proteomes" id="UP000295633"/>
    </source>
</evidence>
<feature type="transmembrane region" description="Helical" evidence="7">
    <location>
        <begin position="226"/>
        <end position="252"/>
    </location>
</feature>
<evidence type="ECO:0000256" key="7">
    <source>
        <dbReference type="RuleBase" id="RU363032"/>
    </source>
</evidence>
<dbReference type="AlphaFoldDB" id="A0A4R5YFS2"/>